<dbReference type="Gene3D" id="3.40.50.1820">
    <property type="entry name" value="alpha/beta hydrolase"/>
    <property type="match status" value="1"/>
</dbReference>
<accession>A0A6A6IQN2</accession>
<dbReference type="InterPro" id="IPR016292">
    <property type="entry name" value="Epoxide_hydrolase"/>
</dbReference>
<protein>
    <submittedName>
        <fullName evidence="5">Alpha/beta-hydrolase</fullName>
    </submittedName>
</protein>
<dbReference type="InterPro" id="IPR010497">
    <property type="entry name" value="Epoxide_hydro_N"/>
</dbReference>
<feature type="domain" description="Epoxide hydrolase N-terminal" evidence="4">
    <location>
        <begin position="31"/>
        <end position="82"/>
    </location>
</feature>
<dbReference type="PANTHER" id="PTHR21661">
    <property type="entry name" value="EPOXIDE HYDROLASE 1-RELATED"/>
    <property type="match status" value="1"/>
</dbReference>
<evidence type="ECO:0000313" key="6">
    <source>
        <dbReference type="Proteomes" id="UP000800094"/>
    </source>
</evidence>
<dbReference type="AlphaFoldDB" id="A0A6A6IQN2"/>
<dbReference type="Proteomes" id="UP000800094">
    <property type="component" value="Unassembled WGS sequence"/>
</dbReference>
<evidence type="ECO:0000256" key="1">
    <source>
        <dbReference type="ARBA" id="ARBA00010088"/>
    </source>
</evidence>
<dbReference type="SUPFAM" id="SSF53474">
    <property type="entry name" value="alpha/beta-Hydrolases"/>
    <property type="match status" value="1"/>
</dbReference>
<evidence type="ECO:0000256" key="2">
    <source>
        <dbReference type="ARBA" id="ARBA00022797"/>
    </source>
</evidence>
<keyword evidence="2" id="KW-0058">Aromatic hydrocarbons catabolism</keyword>
<dbReference type="GO" id="GO:0097176">
    <property type="term" value="P:epoxide metabolic process"/>
    <property type="evidence" value="ECO:0007669"/>
    <property type="project" value="TreeGrafter"/>
</dbReference>
<dbReference type="EMBL" id="ML987192">
    <property type="protein sequence ID" value="KAF2252686.1"/>
    <property type="molecule type" value="Genomic_DNA"/>
</dbReference>
<gene>
    <name evidence="5" type="ORF">BU26DRAFT_529687</name>
</gene>
<dbReference type="GeneID" id="54584245"/>
<dbReference type="OrthoDB" id="7130006at2759"/>
<organism evidence="5 6">
    <name type="scientific">Trematosphaeria pertusa</name>
    <dbReference type="NCBI Taxonomy" id="390896"/>
    <lineage>
        <taxon>Eukaryota</taxon>
        <taxon>Fungi</taxon>
        <taxon>Dikarya</taxon>
        <taxon>Ascomycota</taxon>
        <taxon>Pezizomycotina</taxon>
        <taxon>Dothideomycetes</taxon>
        <taxon>Pleosporomycetidae</taxon>
        <taxon>Pleosporales</taxon>
        <taxon>Massarineae</taxon>
        <taxon>Trematosphaeriaceae</taxon>
        <taxon>Trematosphaeria</taxon>
    </lineage>
</organism>
<name>A0A6A6IQN2_9PLEO</name>
<evidence type="ECO:0000256" key="3">
    <source>
        <dbReference type="ARBA" id="ARBA00022801"/>
    </source>
</evidence>
<dbReference type="InterPro" id="IPR029058">
    <property type="entry name" value="AB_hydrolase_fold"/>
</dbReference>
<sequence>MNLRVLVGTTARPWATCIDSPSTGGQSTAGRSINKLPNFITSISVEGFDPVDVHLVHRKSSAKHAIPLVFVHGCGPGSFLEVTKLLPLLSDAEKDNGPAFHIVAPSLPNFGFSSVVKRPGFGMKQYAETCHKLMLALGYEQYGFLITRVMGQPYPSHLTASHINMVVSPPPSWKSPFSFVTMLTRYMLGMYSAAEKAGLEAFQKNGMGYYAVYPVGLLAWMYEKLHGWTDNYDCLYWFSTAGPAASVRIYYESQKGEFPAFGSKYVPGVKLGLAYFPKEICRLPKTWGSGMGEVVCAREHDRGGHFAAWELPGSIAGDLRIMFGKGGGAYGVVEGASGYD</sequence>
<comment type="similarity">
    <text evidence="1">Belongs to the peptidase S33 family.</text>
</comment>
<keyword evidence="6" id="KW-1185">Reference proteome</keyword>
<dbReference type="PIRSF" id="PIRSF001112">
    <property type="entry name" value="Epoxide_hydrolase"/>
    <property type="match status" value="1"/>
</dbReference>
<reference evidence="5" key="1">
    <citation type="journal article" date="2020" name="Stud. Mycol.">
        <title>101 Dothideomycetes genomes: a test case for predicting lifestyles and emergence of pathogens.</title>
        <authorList>
            <person name="Haridas S."/>
            <person name="Albert R."/>
            <person name="Binder M."/>
            <person name="Bloem J."/>
            <person name="Labutti K."/>
            <person name="Salamov A."/>
            <person name="Andreopoulos B."/>
            <person name="Baker S."/>
            <person name="Barry K."/>
            <person name="Bills G."/>
            <person name="Bluhm B."/>
            <person name="Cannon C."/>
            <person name="Castanera R."/>
            <person name="Culley D."/>
            <person name="Daum C."/>
            <person name="Ezra D."/>
            <person name="Gonzalez J."/>
            <person name="Henrissat B."/>
            <person name="Kuo A."/>
            <person name="Liang C."/>
            <person name="Lipzen A."/>
            <person name="Lutzoni F."/>
            <person name="Magnuson J."/>
            <person name="Mondo S."/>
            <person name="Nolan M."/>
            <person name="Ohm R."/>
            <person name="Pangilinan J."/>
            <person name="Park H.-J."/>
            <person name="Ramirez L."/>
            <person name="Alfaro M."/>
            <person name="Sun H."/>
            <person name="Tritt A."/>
            <person name="Yoshinaga Y."/>
            <person name="Zwiers L.-H."/>
            <person name="Turgeon B."/>
            <person name="Goodwin S."/>
            <person name="Spatafora J."/>
            <person name="Crous P."/>
            <person name="Grigoriev I."/>
        </authorList>
    </citation>
    <scope>NUCLEOTIDE SEQUENCE</scope>
    <source>
        <strain evidence="5">CBS 122368</strain>
    </source>
</reference>
<evidence type="ECO:0000259" key="4">
    <source>
        <dbReference type="Pfam" id="PF06441"/>
    </source>
</evidence>
<dbReference type="Pfam" id="PF06441">
    <property type="entry name" value="EHN"/>
    <property type="match status" value="1"/>
</dbReference>
<proteinExistence type="inferred from homology"/>
<keyword evidence="3 5" id="KW-0378">Hydrolase</keyword>
<evidence type="ECO:0000313" key="5">
    <source>
        <dbReference type="EMBL" id="KAF2252686.1"/>
    </source>
</evidence>
<dbReference type="GO" id="GO:0004301">
    <property type="term" value="F:epoxide hydrolase activity"/>
    <property type="evidence" value="ECO:0007669"/>
    <property type="project" value="TreeGrafter"/>
</dbReference>
<dbReference type="RefSeq" id="XP_033687690.1">
    <property type="nucleotide sequence ID" value="XM_033830915.1"/>
</dbReference>
<dbReference type="PANTHER" id="PTHR21661:SF35">
    <property type="entry name" value="EPOXIDE HYDROLASE"/>
    <property type="match status" value="1"/>
</dbReference>